<dbReference type="InterPro" id="IPR039210">
    <property type="entry name" value="OGFOD3"/>
</dbReference>
<evidence type="ECO:0000313" key="8">
    <source>
        <dbReference type="EMBL" id="KAL0821126.1"/>
    </source>
</evidence>
<dbReference type="InterPro" id="IPR005123">
    <property type="entry name" value="Oxoglu/Fe-dep_dioxygenase_dom"/>
</dbReference>
<proteinExistence type="predicted"/>
<evidence type="ECO:0000256" key="1">
    <source>
        <dbReference type="ARBA" id="ARBA00001961"/>
    </source>
</evidence>
<dbReference type="EMBL" id="JBEDNZ010000018">
    <property type="protein sequence ID" value="KAL0821126.1"/>
    <property type="molecule type" value="Genomic_DNA"/>
</dbReference>
<dbReference type="GO" id="GO:0051213">
    <property type="term" value="F:dioxygenase activity"/>
    <property type="evidence" value="ECO:0007669"/>
    <property type="project" value="UniProtKB-KW"/>
</dbReference>
<comment type="caution">
    <text evidence="8">The sequence shown here is derived from an EMBL/GenBank/DDBJ whole genome shotgun (WGS) entry which is preliminary data.</text>
</comment>
<keyword evidence="4" id="KW-0560">Oxidoreductase</keyword>
<feature type="region of interest" description="Disordered" evidence="6">
    <location>
        <begin position="1"/>
        <end position="35"/>
    </location>
</feature>
<dbReference type="AlphaFoldDB" id="A0ABD0SMS2"/>
<comment type="cofactor">
    <cofactor evidence="1">
        <name>L-ascorbate</name>
        <dbReference type="ChEBI" id="CHEBI:38290"/>
    </cofactor>
</comment>
<accession>A0ABD0SMS2</accession>
<keyword evidence="2" id="KW-0479">Metal-binding</keyword>
<dbReference type="Pfam" id="PF13640">
    <property type="entry name" value="2OG-FeII_Oxy_3"/>
    <property type="match status" value="1"/>
</dbReference>
<keyword evidence="5" id="KW-0408">Iron</keyword>
<dbReference type="PROSITE" id="PS51471">
    <property type="entry name" value="FE2OG_OXY"/>
    <property type="match status" value="1"/>
</dbReference>
<feature type="domain" description="Fe2OG dioxygenase" evidence="7">
    <location>
        <begin position="200"/>
        <end position="305"/>
    </location>
</feature>
<keyword evidence="3" id="KW-0223">Dioxygenase</keyword>
<gene>
    <name evidence="8" type="ORF">ABMA28_005747</name>
</gene>
<dbReference type="InterPro" id="IPR006620">
    <property type="entry name" value="Pro_4_hyd_alph"/>
</dbReference>
<dbReference type="PANTHER" id="PTHR14650:SF1">
    <property type="entry name" value="2-OXOGLUTARATE AND IRON-DEPENDENT OXYGENASE DOMAIN-CONTAINING PROTEIN 3"/>
    <property type="match status" value="1"/>
</dbReference>
<dbReference type="Gene3D" id="2.60.120.620">
    <property type="entry name" value="q2cbj1_9rhob like domain"/>
    <property type="match status" value="1"/>
</dbReference>
<sequence length="314" mass="35647">MSELKRRNKSKDITSEKPADEVKDPEKKHAGATASSTNQSIPLRVLSRIVVISSLLIVVYFSSKDDKLNTFAKQSELLPGKGRVVECSAEYLKEIDNFEGCYPRECKRYISDKVISAREADDLLAIAKKGFKLGGSSGGASILDLHSGALSKGQHFVNIYKLDEAKDLFTENDFNTFRVIKEKVKYSVAHHFGVDPSKIYLTSPTFFSEMTPRKAVTIHDEYWHPHVDKETYKSFHYTTLLYLGDYGIDFKGGRFVFIDDKYNSTVEPRKGRVSMFTSGSENYHYVEKVTDGVRYAMTVAFSCDKKYEINELKK</sequence>
<evidence type="ECO:0000256" key="3">
    <source>
        <dbReference type="ARBA" id="ARBA00022964"/>
    </source>
</evidence>
<organism evidence="8 9">
    <name type="scientific">Loxostege sticticalis</name>
    <name type="common">Beet webworm moth</name>
    <dbReference type="NCBI Taxonomy" id="481309"/>
    <lineage>
        <taxon>Eukaryota</taxon>
        <taxon>Metazoa</taxon>
        <taxon>Ecdysozoa</taxon>
        <taxon>Arthropoda</taxon>
        <taxon>Hexapoda</taxon>
        <taxon>Insecta</taxon>
        <taxon>Pterygota</taxon>
        <taxon>Neoptera</taxon>
        <taxon>Endopterygota</taxon>
        <taxon>Lepidoptera</taxon>
        <taxon>Glossata</taxon>
        <taxon>Ditrysia</taxon>
        <taxon>Pyraloidea</taxon>
        <taxon>Crambidae</taxon>
        <taxon>Pyraustinae</taxon>
        <taxon>Loxostege</taxon>
    </lineage>
</organism>
<dbReference type="SMART" id="SM00702">
    <property type="entry name" value="P4Hc"/>
    <property type="match status" value="1"/>
</dbReference>
<evidence type="ECO:0000256" key="6">
    <source>
        <dbReference type="SAM" id="MobiDB-lite"/>
    </source>
</evidence>
<dbReference type="PANTHER" id="PTHR14650">
    <property type="entry name" value="PROLYL HYDROXYLASE-RELATED"/>
    <property type="match status" value="1"/>
</dbReference>
<dbReference type="GO" id="GO:0046872">
    <property type="term" value="F:metal ion binding"/>
    <property type="evidence" value="ECO:0007669"/>
    <property type="project" value="UniProtKB-KW"/>
</dbReference>
<reference evidence="8 9" key="1">
    <citation type="submission" date="2024-06" db="EMBL/GenBank/DDBJ databases">
        <title>A chromosome-level genome assembly of beet webworm, Loxostege sticticalis.</title>
        <authorList>
            <person name="Zhang Y."/>
        </authorList>
    </citation>
    <scope>NUCLEOTIDE SEQUENCE [LARGE SCALE GENOMIC DNA]</scope>
    <source>
        <strain evidence="8">AQ028</strain>
        <tissue evidence="8">Male pupae</tissue>
    </source>
</reference>
<dbReference type="Proteomes" id="UP001549921">
    <property type="component" value="Unassembled WGS sequence"/>
</dbReference>
<protein>
    <recommendedName>
        <fullName evidence="7">Fe2OG dioxygenase domain-containing protein</fullName>
    </recommendedName>
</protein>
<feature type="compositionally biased region" description="Basic and acidic residues" evidence="6">
    <location>
        <begin position="10"/>
        <end position="29"/>
    </location>
</feature>
<evidence type="ECO:0000256" key="5">
    <source>
        <dbReference type="ARBA" id="ARBA00023004"/>
    </source>
</evidence>
<evidence type="ECO:0000259" key="7">
    <source>
        <dbReference type="PROSITE" id="PS51471"/>
    </source>
</evidence>
<evidence type="ECO:0000256" key="2">
    <source>
        <dbReference type="ARBA" id="ARBA00022723"/>
    </source>
</evidence>
<evidence type="ECO:0000256" key="4">
    <source>
        <dbReference type="ARBA" id="ARBA00023002"/>
    </source>
</evidence>
<dbReference type="InterPro" id="IPR044862">
    <property type="entry name" value="Pro_4_hyd_alph_FE2OG_OXY"/>
</dbReference>
<evidence type="ECO:0000313" key="9">
    <source>
        <dbReference type="Proteomes" id="UP001549921"/>
    </source>
</evidence>
<name>A0ABD0SMS2_LOXSC</name>